<evidence type="ECO:0000313" key="4">
    <source>
        <dbReference type="EMBL" id="CAB9516354.1"/>
    </source>
</evidence>
<accession>A0A9N8E9M4</accession>
<dbReference type="GO" id="GO:0008270">
    <property type="term" value="F:zinc ion binding"/>
    <property type="evidence" value="ECO:0007669"/>
    <property type="project" value="InterPro"/>
</dbReference>
<dbReference type="SUPFAM" id="SSF51735">
    <property type="entry name" value="NAD(P)-binding Rossmann-fold domains"/>
    <property type="match status" value="1"/>
</dbReference>
<dbReference type="GO" id="GO:0005739">
    <property type="term" value="C:mitochondrion"/>
    <property type="evidence" value="ECO:0007669"/>
    <property type="project" value="TreeGrafter"/>
</dbReference>
<dbReference type="PANTHER" id="PTHR11695:SF294">
    <property type="entry name" value="RETICULON-4-INTERACTING PROTEIN 1, MITOCHONDRIAL"/>
    <property type="match status" value="1"/>
</dbReference>
<dbReference type="Pfam" id="PF13602">
    <property type="entry name" value="ADH_zinc_N_2"/>
    <property type="match status" value="1"/>
</dbReference>
<evidence type="ECO:0000256" key="1">
    <source>
        <dbReference type="ARBA" id="ARBA00023002"/>
    </source>
</evidence>
<dbReference type="Gene3D" id="3.90.180.10">
    <property type="entry name" value="Medium-chain alcohol dehydrogenases, catalytic domain"/>
    <property type="match status" value="1"/>
</dbReference>
<dbReference type="PANTHER" id="PTHR11695">
    <property type="entry name" value="ALCOHOL DEHYDROGENASE RELATED"/>
    <property type="match status" value="1"/>
</dbReference>
<dbReference type="InterPro" id="IPR020843">
    <property type="entry name" value="ER"/>
</dbReference>
<feature type="compositionally biased region" description="Basic and acidic residues" evidence="2">
    <location>
        <begin position="428"/>
        <end position="448"/>
    </location>
</feature>
<feature type="compositionally biased region" description="Basic and acidic residues" evidence="2">
    <location>
        <begin position="411"/>
        <end position="420"/>
    </location>
</feature>
<dbReference type="CDD" id="cd05289">
    <property type="entry name" value="MDR_like_2"/>
    <property type="match status" value="1"/>
</dbReference>
<dbReference type="GO" id="GO:0016491">
    <property type="term" value="F:oxidoreductase activity"/>
    <property type="evidence" value="ECO:0007669"/>
    <property type="project" value="UniProtKB-KW"/>
</dbReference>
<sequence length="448" mass="48847">MSTKKTSSSSSSKLLPAVLAICSVLVVVVAWSLPQMIPPLFDLHPPRAHPSKTMAAMVYQTHGDPSVLEYDTQHPQPIPKAHQYLIQVHASALNPCDFKQRRNPHIPNFVSPVPRIPGADMAGVVVQTPQSSNSKFLVGDRVAALIPYWGTPWGTMADYVAVDEAHLAKLGPSLNYTEAASYALTGLTVLQSFANLEHDDSLQGKKLLVHAGAGGVGSFAIQWAKHILQSAHVATTASAPKAEFLKELGADQVIDYRTEKFEEILLDYDVVLDPMSWLYEDRSLQVLTSGGHYVNVVGSDWAFDDGIERGNGPTTLINFITSKVRNFIQPNSTPKYGFVGVSPNGAQMQQILDAMESGKIRPVIDRTYHLSEAAEAYRYLEEGRAKGKVVLYHGEMVKQQQSNAAEDDTGGEEKVSHEEVVAADEGAEESHEEKPQSATAEHAEVQAE</sequence>
<keyword evidence="5" id="KW-1185">Reference proteome</keyword>
<comment type="caution">
    <text evidence="4">The sequence shown here is derived from an EMBL/GenBank/DDBJ whole genome shotgun (WGS) entry which is preliminary data.</text>
</comment>
<dbReference type="OrthoDB" id="201656at2759"/>
<dbReference type="InterPro" id="IPR013154">
    <property type="entry name" value="ADH-like_N"/>
</dbReference>
<keyword evidence="1" id="KW-0560">Oxidoreductase</keyword>
<evidence type="ECO:0000313" key="5">
    <source>
        <dbReference type="Proteomes" id="UP001153069"/>
    </source>
</evidence>
<dbReference type="PROSITE" id="PS01162">
    <property type="entry name" value="QOR_ZETA_CRYSTAL"/>
    <property type="match status" value="1"/>
</dbReference>
<evidence type="ECO:0000259" key="3">
    <source>
        <dbReference type="SMART" id="SM00829"/>
    </source>
</evidence>
<evidence type="ECO:0000256" key="2">
    <source>
        <dbReference type="SAM" id="MobiDB-lite"/>
    </source>
</evidence>
<feature type="region of interest" description="Disordered" evidence="2">
    <location>
        <begin position="400"/>
        <end position="448"/>
    </location>
</feature>
<dbReference type="Proteomes" id="UP001153069">
    <property type="component" value="Unassembled WGS sequence"/>
</dbReference>
<dbReference type="EMBL" id="CAICTM010000776">
    <property type="protein sequence ID" value="CAB9516354.1"/>
    <property type="molecule type" value="Genomic_DNA"/>
</dbReference>
<dbReference type="AlphaFoldDB" id="A0A9N8E9M4"/>
<dbReference type="InterPro" id="IPR036291">
    <property type="entry name" value="NAD(P)-bd_dom_sf"/>
</dbReference>
<dbReference type="Gene3D" id="3.40.50.720">
    <property type="entry name" value="NAD(P)-binding Rossmann-like Domain"/>
    <property type="match status" value="1"/>
</dbReference>
<name>A0A9N8E9M4_9STRA</name>
<reference evidence="4" key="1">
    <citation type="submission" date="2020-06" db="EMBL/GenBank/DDBJ databases">
        <authorList>
            <consortium name="Plant Systems Biology data submission"/>
        </authorList>
    </citation>
    <scope>NUCLEOTIDE SEQUENCE</scope>
    <source>
        <strain evidence="4">D6</strain>
    </source>
</reference>
<dbReference type="SMART" id="SM00829">
    <property type="entry name" value="PKS_ER"/>
    <property type="match status" value="1"/>
</dbReference>
<organism evidence="4 5">
    <name type="scientific">Seminavis robusta</name>
    <dbReference type="NCBI Taxonomy" id="568900"/>
    <lineage>
        <taxon>Eukaryota</taxon>
        <taxon>Sar</taxon>
        <taxon>Stramenopiles</taxon>
        <taxon>Ochrophyta</taxon>
        <taxon>Bacillariophyta</taxon>
        <taxon>Bacillariophyceae</taxon>
        <taxon>Bacillariophycidae</taxon>
        <taxon>Naviculales</taxon>
        <taxon>Naviculaceae</taxon>
        <taxon>Seminavis</taxon>
    </lineage>
</organism>
<proteinExistence type="predicted"/>
<dbReference type="InterPro" id="IPR011032">
    <property type="entry name" value="GroES-like_sf"/>
</dbReference>
<dbReference type="Pfam" id="PF08240">
    <property type="entry name" value="ADH_N"/>
    <property type="match status" value="1"/>
</dbReference>
<gene>
    <name evidence="4" type="ORF">SEMRO_777_G200990.1</name>
</gene>
<protein>
    <submittedName>
        <fullName evidence="4">Alkenal/one oxidoreductase, chloroplastic</fullName>
    </submittedName>
</protein>
<dbReference type="InterPro" id="IPR050700">
    <property type="entry name" value="YIM1/Zinc_Alcohol_DH_Fams"/>
</dbReference>
<dbReference type="InterPro" id="IPR002364">
    <property type="entry name" value="Quin_OxRdtase/zeta-crystal_CS"/>
</dbReference>
<dbReference type="SUPFAM" id="SSF50129">
    <property type="entry name" value="GroES-like"/>
    <property type="match status" value="1"/>
</dbReference>
<feature type="domain" description="Enoyl reductase (ER)" evidence="3">
    <location>
        <begin position="63"/>
        <end position="391"/>
    </location>
</feature>